<keyword evidence="1" id="KW-0472">Membrane</keyword>
<dbReference type="AlphaFoldDB" id="R4UF42"/>
<dbReference type="OrthoDB" id="389487at2"/>
<feature type="transmembrane region" description="Helical" evidence="1">
    <location>
        <begin position="206"/>
        <end position="226"/>
    </location>
</feature>
<dbReference type="RefSeq" id="WP_016341173.1">
    <property type="nucleotide sequence ID" value="NC_021284.1"/>
</dbReference>
<feature type="chain" id="PRO_5004371425" description="Transmembrane protein" evidence="2">
    <location>
        <begin position="21"/>
        <end position="298"/>
    </location>
</feature>
<feature type="signal peptide" evidence="2">
    <location>
        <begin position="1"/>
        <end position="20"/>
    </location>
</feature>
<feature type="transmembrane region" description="Helical" evidence="1">
    <location>
        <begin position="273"/>
        <end position="292"/>
    </location>
</feature>
<organism evidence="3 4">
    <name type="scientific">Spiroplasma syrphidicola EA-1</name>
    <dbReference type="NCBI Taxonomy" id="1276229"/>
    <lineage>
        <taxon>Bacteria</taxon>
        <taxon>Bacillati</taxon>
        <taxon>Mycoplasmatota</taxon>
        <taxon>Mollicutes</taxon>
        <taxon>Entomoplasmatales</taxon>
        <taxon>Spiroplasmataceae</taxon>
        <taxon>Spiroplasma</taxon>
    </lineage>
</organism>
<name>R4UF42_9MOLU</name>
<accession>R4UF42</accession>
<reference evidence="3 4" key="1">
    <citation type="journal article" date="2013" name="Genome Biol. Evol.">
        <title>Complete genomes of two dipteran-associated spiroplasmas provided insights into the origin, dynamics, and impacts of viral invasion in spiroplasma.</title>
        <authorList>
            <person name="Ku C."/>
            <person name="Lo W.S."/>
            <person name="Chen L.L."/>
            <person name="Kuo C.H."/>
        </authorList>
    </citation>
    <scope>NUCLEOTIDE SEQUENCE [LARGE SCALE GENOMIC DNA]</scope>
    <source>
        <strain evidence="3">EA-1</strain>
    </source>
</reference>
<dbReference type="PATRIC" id="fig|1276229.3.peg.938"/>
<evidence type="ECO:0008006" key="5">
    <source>
        <dbReference type="Google" id="ProtNLM"/>
    </source>
</evidence>
<gene>
    <name evidence="3" type="ORF">SSYRP_v1c09470</name>
</gene>
<evidence type="ECO:0000256" key="2">
    <source>
        <dbReference type="SAM" id="SignalP"/>
    </source>
</evidence>
<proteinExistence type="predicted"/>
<keyword evidence="2" id="KW-0732">Signal</keyword>
<feature type="transmembrane region" description="Helical" evidence="1">
    <location>
        <begin position="178"/>
        <end position="199"/>
    </location>
</feature>
<evidence type="ECO:0000256" key="1">
    <source>
        <dbReference type="SAM" id="Phobius"/>
    </source>
</evidence>
<protein>
    <recommendedName>
        <fullName evidence="5">Transmembrane protein</fullName>
    </recommendedName>
</protein>
<dbReference type="KEGG" id="ssyr:SSYRP_v1c09470"/>
<evidence type="ECO:0000313" key="3">
    <source>
        <dbReference type="EMBL" id="AGM26534.1"/>
    </source>
</evidence>
<dbReference type="Proteomes" id="UP000013963">
    <property type="component" value="Chromosome"/>
</dbReference>
<keyword evidence="1" id="KW-1133">Transmembrane helix</keyword>
<dbReference type="HOGENOM" id="CLU_933533_0_0_14"/>
<keyword evidence="1" id="KW-0812">Transmembrane</keyword>
<dbReference type="EMBL" id="CP005078">
    <property type="protein sequence ID" value="AGM26534.1"/>
    <property type="molecule type" value="Genomic_DNA"/>
</dbReference>
<sequence length="298" mass="32852">MKTLLIILSSLTIGASGVLTAIKSGTDNQKQEEQKFSLNFSNVDLNSIENYFTEKDLNLYREFGQTINLKTDLKKMNEKAKLEAVKFIHSIKDKNLTWEQFQQSISKKAQYFNGKDNYKIPNNINTKIEFNNISLNQKNFSYISTYNSTQRLGINNVNEAKNVLTKFDKDLLTAQNSLATLSALAGVAAAGFWAAAWWFGISIPWAIAATAISASFGVAAAGIGFYRSKHNLSPGIINAATWAWQIRTIASSFKDIVYPILAASETVVASSSWAFPAATAALAVILVIYAWVSEFTSV</sequence>
<keyword evidence="4" id="KW-1185">Reference proteome</keyword>
<evidence type="ECO:0000313" key="4">
    <source>
        <dbReference type="Proteomes" id="UP000013963"/>
    </source>
</evidence>